<feature type="region of interest" description="Disordered" evidence="1">
    <location>
        <begin position="43"/>
        <end position="76"/>
    </location>
</feature>
<organism evidence="2 3">
    <name type="scientific">Syphacia muris</name>
    <dbReference type="NCBI Taxonomy" id="451379"/>
    <lineage>
        <taxon>Eukaryota</taxon>
        <taxon>Metazoa</taxon>
        <taxon>Ecdysozoa</taxon>
        <taxon>Nematoda</taxon>
        <taxon>Chromadorea</taxon>
        <taxon>Rhabditida</taxon>
        <taxon>Spirurina</taxon>
        <taxon>Oxyuridomorpha</taxon>
        <taxon>Oxyuroidea</taxon>
        <taxon>Oxyuridae</taxon>
        <taxon>Syphacia</taxon>
    </lineage>
</organism>
<dbReference type="Proteomes" id="UP000046393">
    <property type="component" value="Unplaced"/>
</dbReference>
<reference evidence="3" key="1">
    <citation type="submission" date="2017-02" db="UniProtKB">
        <authorList>
            <consortium name="WormBaseParasite"/>
        </authorList>
    </citation>
    <scope>IDENTIFICATION</scope>
</reference>
<evidence type="ECO:0000313" key="2">
    <source>
        <dbReference type="Proteomes" id="UP000046393"/>
    </source>
</evidence>
<evidence type="ECO:0000256" key="1">
    <source>
        <dbReference type="SAM" id="MobiDB-lite"/>
    </source>
</evidence>
<protein>
    <submittedName>
        <fullName evidence="3">NR LBD domain-containing protein</fullName>
    </submittedName>
</protein>
<dbReference type="WBParaSite" id="SMUV_0000704001-mRNA-1">
    <property type="protein sequence ID" value="SMUV_0000704001-mRNA-1"/>
    <property type="gene ID" value="SMUV_0000704001"/>
</dbReference>
<keyword evidence="2" id="KW-1185">Reference proteome</keyword>
<name>A0A0N5AQR6_9BILA</name>
<evidence type="ECO:0000313" key="3">
    <source>
        <dbReference type="WBParaSite" id="SMUV_0000704001-mRNA-1"/>
    </source>
</evidence>
<dbReference type="AlphaFoldDB" id="A0A0N5AQR6"/>
<accession>A0A0N5AQR6</accession>
<proteinExistence type="predicted"/>
<sequence length="76" mass="8356">MREYSAIQKQNLLKRSLIRYARILEAVATMTNEEQFLARFLIPPPLSSLPPSPPSPPPSPPPQPSSIGSSTNRTGQ</sequence>
<feature type="compositionally biased region" description="Pro residues" evidence="1">
    <location>
        <begin position="43"/>
        <end position="64"/>
    </location>
</feature>
<feature type="compositionally biased region" description="Polar residues" evidence="1">
    <location>
        <begin position="67"/>
        <end position="76"/>
    </location>
</feature>